<evidence type="ECO:0000256" key="10">
    <source>
        <dbReference type="ARBA" id="ARBA00023306"/>
    </source>
</evidence>
<name>A0A7S3K124_9STRA</name>
<dbReference type="PANTHER" id="PTHR13108">
    <property type="entry name" value="CONDENSIN COMPLEX SUBUNIT 2"/>
    <property type="match status" value="1"/>
</dbReference>
<dbReference type="Pfam" id="PF05786">
    <property type="entry name" value="Cnd2"/>
    <property type="match status" value="1"/>
</dbReference>
<evidence type="ECO:0000256" key="2">
    <source>
        <dbReference type="ARBA" id="ARBA00004496"/>
    </source>
</evidence>
<proteinExistence type="inferred from homology"/>
<keyword evidence="8" id="KW-0498">Mitosis</keyword>
<keyword evidence="7" id="KW-0132">Cell division</keyword>
<keyword evidence="9" id="KW-0226">DNA condensation</keyword>
<keyword evidence="6" id="KW-0963">Cytoplasm</keyword>
<evidence type="ECO:0000256" key="7">
    <source>
        <dbReference type="ARBA" id="ARBA00022618"/>
    </source>
</evidence>
<sequence>MGGQRRRLSSGRAVLTPLKVNTASNQQAAKKILEKETVLEEESLTSKSSAQIAEMYQTAIKMASENKITAKNAWTLSLIDHMLEVVEDDDHLVNFQRASCTLEAGVKIYCGRVDETFESTHRVLESLARRQPNQEDAHESIDDGSLENNDKNKTTKNKLKHHIATIADDVTKINRTAIDDVIFKPLALADATAAKDMVLQRLSCQRPAAVLLEYYGFDHSENRHEGSNAWRVDLPALPAALCPELSALRVEVAAALGDTSITPTPAPPQEDFPAETLHLTANLTANVSDNKDDSSSPLLNTECDEEISVSRAQDNSLSSVAVEENMETPEVDFDDDPPPPIFAEDDGISDDPLQDAFAPADDGLDYFAPVEYVGFEHWLPRPAEPVKSTIKPNQVEAKKTISKKVPSKEHATKSSVHALFDGPPPAPSALTGAKNLRKRPDAKRSLTLPLAGPTFTSRDLTSLFLAPGWCVKPVDFNHANSTDESTRIAKNRYDNFKDIFEAHVEPPLEPHFEDSPFDCVDFDDDDMGPPTNLDDSSFEPTFLACDRRVEVEQVPFTKTAKRVDVRKLKSNLWARIANQTEPLPFSTAVSDVAESAHYDTNHVTMPFFFTCLLHLCNDHNLALSEISSSNNNNLPPLADFLIHNPIVDNI</sequence>
<reference evidence="12" key="1">
    <citation type="submission" date="2021-01" db="EMBL/GenBank/DDBJ databases">
        <authorList>
            <person name="Corre E."/>
            <person name="Pelletier E."/>
            <person name="Niang G."/>
            <person name="Scheremetjew M."/>
            <person name="Finn R."/>
            <person name="Kale V."/>
            <person name="Holt S."/>
            <person name="Cochrane G."/>
            <person name="Meng A."/>
            <person name="Brown T."/>
            <person name="Cohen L."/>
        </authorList>
    </citation>
    <scope>NUCLEOTIDE SEQUENCE</scope>
    <source>
        <strain evidence="12">CCMP1510</strain>
    </source>
</reference>
<feature type="compositionally biased region" description="Basic and acidic residues" evidence="11">
    <location>
        <begin position="127"/>
        <end position="141"/>
    </location>
</feature>
<evidence type="ECO:0000256" key="6">
    <source>
        <dbReference type="ARBA" id="ARBA00022490"/>
    </source>
</evidence>
<dbReference type="GO" id="GO:0003682">
    <property type="term" value="F:chromatin binding"/>
    <property type="evidence" value="ECO:0007669"/>
    <property type="project" value="TreeGrafter"/>
</dbReference>
<evidence type="ECO:0000256" key="5">
    <source>
        <dbReference type="ARBA" id="ARBA00022454"/>
    </source>
</evidence>
<dbReference type="GO" id="GO:0007076">
    <property type="term" value="P:mitotic chromosome condensation"/>
    <property type="evidence" value="ECO:0007669"/>
    <property type="project" value="InterPro"/>
</dbReference>
<dbReference type="GO" id="GO:0005737">
    <property type="term" value="C:cytoplasm"/>
    <property type="evidence" value="ECO:0007669"/>
    <property type="project" value="UniProtKB-SubCell"/>
</dbReference>
<evidence type="ECO:0000256" key="1">
    <source>
        <dbReference type="ARBA" id="ARBA00004286"/>
    </source>
</evidence>
<dbReference type="PANTHER" id="PTHR13108:SF9">
    <property type="entry name" value="CONDENSIN COMPLEX SUBUNIT 2"/>
    <property type="match status" value="1"/>
</dbReference>
<gene>
    <name evidence="12" type="ORF">ALAG00032_LOCUS10270</name>
</gene>
<organism evidence="12">
    <name type="scientific">Aureoumbra lagunensis</name>
    <dbReference type="NCBI Taxonomy" id="44058"/>
    <lineage>
        <taxon>Eukaryota</taxon>
        <taxon>Sar</taxon>
        <taxon>Stramenopiles</taxon>
        <taxon>Ochrophyta</taxon>
        <taxon>Pelagophyceae</taxon>
        <taxon>Pelagomonadales</taxon>
        <taxon>Aureoumbra</taxon>
    </lineage>
</organism>
<dbReference type="GO" id="GO:0000796">
    <property type="term" value="C:condensin complex"/>
    <property type="evidence" value="ECO:0007669"/>
    <property type="project" value="InterPro"/>
</dbReference>
<evidence type="ECO:0000256" key="11">
    <source>
        <dbReference type="SAM" id="MobiDB-lite"/>
    </source>
</evidence>
<comment type="subcellular location">
    <subcellularLocation>
        <location evidence="1">Chromosome</location>
    </subcellularLocation>
    <subcellularLocation>
        <location evidence="2">Cytoplasm</location>
    </subcellularLocation>
</comment>
<accession>A0A7S3K124</accession>
<protein>
    <recommendedName>
        <fullName evidence="4">Condensin complex subunit 2</fullName>
    </recommendedName>
</protein>
<keyword evidence="5" id="KW-0158">Chromosome</keyword>
<evidence type="ECO:0000256" key="8">
    <source>
        <dbReference type="ARBA" id="ARBA00022776"/>
    </source>
</evidence>
<feature type="region of interest" description="Disordered" evidence="11">
    <location>
        <begin position="399"/>
        <end position="450"/>
    </location>
</feature>
<dbReference type="GO" id="GO:0051301">
    <property type="term" value="P:cell division"/>
    <property type="evidence" value="ECO:0007669"/>
    <property type="project" value="UniProtKB-KW"/>
</dbReference>
<dbReference type="AlphaFoldDB" id="A0A7S3K124"/>
<evidence type="ECO:0000256" key="9">
    <source>
        <dbReference type="ARBA" id="ARBA00023067"/>
    </source>
</evidence>
<comment type="similarity">
    <text evidence="3">Belongs to the CND2 (condensin subunit 2) family.</text>
</comment>
<keyword evidence="10" id="KW-0131">Cell cycle</keyword>
<dbReference type="InterPro" id="IPR022816">
    <property type="entry name" value="Condensin_barren_su2"/>
</dbReference>
<evidence type="ECO:0000313" key="12">
    <source>
        <dbReference type="EMBL" id="CAE0369507.1"/>
    </source>
</evidence>
<dbReference type="EMBL" id="HBIJ01015381">
    <property type="protein sequence ID" value="CAE0369507.1"/>
    <property type="molecule type" value="Transcribed_RNA"/>
</dbReference>
<evidence type="ECO:0000256" key="3">
    <source>
        <dbReference type="ARBA" id="ARBA00009471"/>
    </source>
</evidence>
<evidence type="ECO:0000256" key="4">
    <source>
        <dbReference type="ARBA" id="ARBA00016065"/>
    </source>
</evidence>
<feature type="region of interest" description="Disordered" evidence="11">
    <location>
        <begin position="127"/>
        <end position="154"/>
    </location>
</feature>